<accession>A0AAN6E577</accession>
<keyword evidence="2" id="KW-1185">Reference proteome</keyword>
<evidence type="ECO:0000313" key="2">
    <source>
        <dbReference type="Proteomes" id="UP001203852"/>
    </source>
</evidence>
<gene>
    <name evidence="1" type="ORF">EDD36DRAFT_424001</name>
</gene>
<dbReference type="EMBL" id="MU404350">
    <property type="protein sequence ID" value="KAI1617387.1"/>
    <property type="molecule type" value="Genomic_DNA"/>
</dbReference>
<protein>
    <submittedName>
        <fullName evidence="1">Uncharacterized protein</fullName>
    </submittedName>
</protein>
<name>A0AAN6E577_9EURO</name>
<reference evidence="1" key="1">
    <citation type="journal article" date="2022" name="bioRxiv">
        <title>Deciphering the potential niche of two novel black yeast fungi from a biological soil crust based on their genomes, phenotypes, and melanin regulation.</title>
        <authorList>
            <consortium name="DOE Joint Genome Institute"/>
            <person name="Carr E.C."/>
            <person name="Barton Q."/>
            <person name="Grambo S."/>
            <person name="Sullivan M."/>
            <person name="Renfro C.M."/>
            <person name="Kuo A."/>
            <person name="Pangilinan J."/>
            <person name="Lipzen A."/>
            <person name="Keymanesh K."/>
            <person name="Savage E."/>
            <person name="Barry K."/>
            <person name="Grigoriev I.V."/>
            <person name="Riekhof W.R."/>
            <person name="Harris S.S."/>
        </authorList>
    </citation>
    <scope>NUCLEOTIDE SEQUENCE</scope>
    <source>
        <strain evidence="1">JF 03-4F</strain>
    </source>
</reference>
<dbReference type="Proteomes" id="UP001203852">
    <property type="component" value="Unassembled WGS sequence"/>
</dbReference>
<comment type="caution">
    <text evidence="1">The sequence shown here is derived from an EMBL/GenBank/DDBJ whole genome shotgun (WGS) entry which is preliminary data.</text>
</comment>
<dbReference type="AlphaFoldDB" id="A0AAN6E577"/>
<organism evidence="1 2">
    <name type="scientific">Exophiala viscosa</name>
    <dbReference type="NCBI Taxonomy" id="2486360"/>
    <lineage>
        <taxon>Eukaryota</taxon>
        <taxon>Fungi</taxon>
        <taxon>Dikarya</taxon>
        <taxon>Ascomycota</taxon>
        <taxon>Pezizomycotina</taxon>
        <taxon>Eurotiomycetes</taxon>
        <taxon>Chaetothyriomycetidae</taxon>
        <taxon>Chaetothyriales</taxon>
        <taxon>Herpotrichiellaceae</taxon>
        <taxon>Exophiala</taxon>
    </lineage>
</organism>
<evidence type="ECO:0000313" key="1">
    <source>
        <dbReference type="EMBL" id="KAI1617387.1"/>
    </source>
</evidence>
<sequence>MPSSISLFNQRLMVRPVLRSLCRILKCVLLAFGLGANPLLRARNLILKRLKLDANSGEIGSGVELIFCWLRQSQLGARLSWLGTGEKSPSYFLLSPRTELEVLTRKP</sequence>
<proteinExistence type="predicted"/>